<comment type="caution">
    <text evidence="9">The sequence shown here is derived from an EMBL/GenBank/DDBJ whole genome shotgun (WGS) entry which is preliminary data.</text>
</comment>
<feature type="transmembrane region" description="Helical" evidence="7">
    <location>
        <begin position="214"/>
        <end position="238"/>
    </location>
</feature>
<dbReference type="EMBL" id="JAXOFX010000009">
    <property type="protein sequence ID" value="MDZ5472835.1"/>
    <property type="molecule type" value="Genomic_DNA"/>
</dbReference>
<accession>A0ABU5J091</accession>
<dbReference type="Pfam" id="PF07690">
    <property type="entry name" value="MFS_1"/>
    <property type="match status" value="2"/>
</dbReference>
<keyword evidence="4 7" id="KW-0812">Transmembrane</keyword>
<keyword evidence="10" id="KW-1185">Reference proteome</keyword>
<dbReference type="InterPro" id="IPR020846">
    <property type="entry name" value="MFS_dom"/>
</dbReference>
<feature type="transmembrane region" description="Helical" evidence="7">
    <location>
        <begin position="98"/>
        <end position="124"/>
    </location>
</feature>
<dbReference type="PROSITE" id="PS50850">
    <property type="entry name" value="MFS"/>
    <property type="match status" value="1"/>
</dbReference>
<dbReference type="Gene3D" id="1.20.1250.20">
    <property type="entry name" value="MFS general substrate transporter like domains"/>
    <property type="match status" value="1"/>
</dbReference>
<evidence type="ECO:0000256" key="2">
    <source>
        <dbReference type="ARBA" id="ARBA00022448"/>
    </source>
</evidence>
<gene>
    <name evidence="9" type="ORF">SM124_13970</name>
</gene>
<dbReference type="RefSeq" id="WP_322447137.1">
    <property type="nucleotide sequence ID" value="NZ_JAXOFX010000009.1"/>
</dbReference>
<proteinExistence type="predicted"/>
<feature type="transmembrane region" description="Helical" evidence="7">
    <location>
        <begin position="305"/>
        <end position="324"/>
    </location>
</feature>
<feature type="transmembrane region" description="Helical" evidence="7">
    <location>
        <begin position="281"/>
        <end position="299"/>
    </location>
</feature>
<evidence type="ECO:0000256" key="1">
    <source>
        <dbReference type="ARBA" id="ARBA00004651"/>
    </source>
</evidence>
<feature type="transmembrane region" description="Helical" evidence="7">
    <location>
        <begin position="250"/>
        <end position="269"/>
    </location>
</feature>
<evidence type="ECO:0000256" key="7">
    <source>
        <dbReference type="SAM" id="Phobius"/>
    </source>
</evidence>
<dbReference type="PANTHER" id="PTHR43266:SF7">
    <property type="entry name" value="TRANSPORTER, PUTATIVE-RELATED"/>
    <property type="match status" value="1"/>
</dbReference>
<dbReference type="PANTHER" id="PTHR43266">
    <property type="entry name" value="MACROLIDE-EFFLUX PROTEIN"/>
    <property type="match status" value="1"/>
</dbReference>
<evidence type="ECO:0000256" key="6">
    <source>
        <dbReference type="ARBA" id="ARBA00023136"/>
    </source>
</evidence>
<evidence type="ECO:0000256" key="4">
    <source>
        <dbReference type="ARBA" id="ARBA00022692"/>
    </source>
</evidence>
<comment type="subcellular location">
    <subcellularLocation>
        <location evidence="1">Cell membrane</location>
        <topology evidence="1">Multi-pass membrane protein</topology>
    </subcellularLocation>
</comment>
<dbReference type="InterPro" id="IPR036259">
    <property type="entry name" value="MFS_trans_sf"/>
</dbReference>
<feature type="transmembrane region" description="Helical" evidence="7">
    <location>
        <begin position="368"/>
        <end position="387"/>
    </location>
</feature>
<keyword evidence="5 7" id="KW-1133">Transmembrane helix</keyword>
<keyword evidence="6 7" id="KW-0472">Membrane</keyword>
<evidence type="ECO:0000256" key="3">
    <source>
        <dbReference type="ARBA" id="ARBA00022475"/>
    </source>
</evidence>
<dbReference type="SUPFAM" id="SSF103473">
    <property type="entry name" value="MFS general substrate transporter"/>
    <property type="match status" value="1"/>
</dbReference>
<feature type="domain" description="Major facilitator superfamily (MFS) profile" evidence="8">
    <location>
        <begin position="6"/>
        <end position="393"/>
    </location>
</feature>
<keyword evidence="2" id="KW-0813">Transport</keyword>
<evidence type="ECO:0000313" key="9">
    <source>
        <dbReference type="EMBL" id="MDZ5472835.1"/>
    </source>
</evidence>
<protein>
    <submittedName>
        <fullName evidence="9">MFS transporter</fullName>
    </submittedName>
</protein>
<organism evidence="9 10">
    <name type="scientific">Robertmurraya mangrovi</name>
    <dbReference type="NCBI Taxonomy" id="3098077"/>
    <lineage>
        <taxon>Bacteria</taxon>
        <taxon>Bacillati</taxon>
        <taxon>Bacillota</taxon>
        <taxon>Bacilli</taxon>
        <taxon>Bacillales</taxon>
        <taxon>Bacillaceae</taxon>
        <taxon>Robertmurraya</taxon>
    </lineage>
</organism>
<evidence type="ECO:0000259" key="8">
    <source>
        <dbReference type="PROSITE" id="PS50850"/>
    </source>
</evidence>
<feature type="transmembrane region" description="Helical" evidence="7">
    <location>
        <begin position="7"/>
        <end position="28"/>
    </location>
</feature>
<feature type="transmembrane region" description="Helical" evidence="7">
    <location>
        <begin position="40"/>
        <end position="60"/>
    </location>
</feature>
<reference evidence="9 10" key="1">
    <citation type="submission" date="2023-11" db="EMBL/GenBank/DDBJ databases">
        <title>Bacillus jintuensis, isolated from a mudflat on the Beibu Gulf coast.</title>
        <authorList>
            <person name="Li M."/>
        </authorList>
    </citation>
    <scope>NUCLEOTIDE SEQUENCE [LARGE SCALE GENOMIC DNA]</scope>
    <source>
        <strain evidence="9 10">31A1R</strain>
    </source>
</reference>
<evidence type="ECO:0000313" key="10">
    <source>
        <dbReference type="Proteomes" id="UP001290455"/>
    </source>
</evidence>
<name>A0ABU5J091_9BACI</name>
<dbReference type="InterPro" id="IPR011701">
    <property type="entry name" value="MFS"/>
</dbReference>
<feature type="transmembrane region" description="Helical" evidence="7">
    <location>
        <begin position="72"/>
        <end position="92"/>
    </location>
</feature>
<sequence>MWKSKNVWILLIGEFIAGLGLWLGIIGNLEFMQEKVPSDFLKSLIIASGLLAGIAVGPMAGRITDQLSKKTVMLASGMVRAFSVVFMLIAIYTGSVWWMVGFMIVLQLSAAFYFPALQAAIPLVVNEKDLLQLNGVHMNVSTLSRILGTAVAGILITMLPLSMLYIGSLVAYLGLFILTWFLDIEEAKQEMSPEKGKVKNSGGFKEVFPIIKGLPIVSMTLILTLVPLLFLGGFNLMVINISELQDSSSIKGIIYTAEGLGFMLGAFFVKKISSKSSPYSVLFFFSFIIGFSQLLLFFADVKVLSIVAFFVFGFAVGCFFPTAATIFQTRVPKEFHGRFFSFRSMLDRIGFQVVLLLTGFLLDAVGLQIMVTIFGILSLFMTAIFLLRSRQVRTEVAVSDKIS</sequence>
<keyword evidence="3" id="KW-1003">Cell membrane</keyword>
<dbReference type="CDD" id="cd06173">
    <property type="entry name" value="MFS_MefA_like"/>
    <property type="match status" value="1"/>
</dbReference>
<dbReference type="Proteomes" id="UP001290455">
    <property type="component" value="Unassembled WGS sequence"/>
</dbReference>
<evidence type="ECO:0000256" key="5">
    <source>
        <dbReference type="ARBA" id="ARBA00022989"/>
    </source>
</evidence>